<dbReference type="STRING" id="1538463.B0T36_18985"/>
<evidence type="ECO:0000259" key="2">
    <source>
        <dbReference type="PROSITE" id="PS50125"/>
    </source>
</evidence>
<gene>
    <name evidence="3" type="ORF">B0T46_06585</name>
</gene>
<dbReference type="OrthoDB" id="5494175at2"/>
<dbReference type="PANTHER" id="PTHR43081:SF19">
    <property type="entry name" value="PH-SENSITIVE ADENYLATE CYCLASE RV1264"/>
    <property type="match status" value="1"/>
</dbReference>
<feature type="domain" description="Guanylate cyclase" evidence="2">
    <location>
        <begin position="90"/>
        <end position="202"/>
    </location>
</feature>
<accession>A0A1W0ATC5</accession>
<dbReference type="AlphaFoldDB" id="A0A1W0ATC5"/>
<dbReference type="Gene3D" id="3.30.70.1230">
    <property type="entry name" value="Nucleotide cyclase"/>
    <property type="match status" value="1"/>
</dbReference>
<dbReference type="InterPro" id="IPR001054">
    <property type="entry name" value="A/G_cyclase"/>
</dbReference>
<dbReference type="PANTHER" id="PTHR43081">
    <property type="entry name" value="ADENYLATE CYCLASE, TERMINAL-DIFFERENTIATION SPECIFIC-RELATED"/>
    <property type="match status" value="1"/>
</dbReference>
<comment type="caution">
    <text evidence="3">The sequence shown here is derived from an EMBL/GenBank/DDBJ whole genome shotgun (WGS) entry which is preliminary data.</text>
</comment>
<sequence>MLASLVSAMNGRADVIGVLRRAREQLPGDPSFGDPLSVSGPGGARAVARAADKLVGDTPSAAREIGFGALQVWQAVLERIGRGKGSHEVTVMFTDLVSFSSWSLSAGDEATLDLLRRVAKAIEPPIVERGGHVVKRMGDGLMAVFDSADRAVQAAVTAKSNLADISVDGYRPRMRIGLHTGSPREIGGDWLGVDVTIAARVMEAGGNGHTMLSQTTLDALSSHTLEELDRSVRPYRRSFFAAPLSGVPDDLRIFKLGSSRAGGSRA</sequence>
<comment type="similarity">
    <text evidence="1">Belongs to the adenylyl cyclase class-3 family.</text>
</comment>
<dbReference type="Pfam" id="PF00211">
    <property type="entry name" value="Guanylate_cyc"/>
    <property type="match status" value="1"/>
</dbReference>
<dbReference type="GO" id="GO:0006171">
    <property type="term" value="P:cAMP biosynthetic process"/>
    <property type="evidence" value="ECO:0007669"/>
    <property type="project" value="TreeGrafter"/>
</dbReference>
<dbReference type="InterPro" id="IPR029787">
    <property type="entry name" value="Nucleotide_cyclase"/>
</dbReference>
<dbReference type="SMART" id="SM00044">
    <property type="entry name" value="CYCc"/>
    <property type="match status" value="1"/>
</dbReference>
<keyword evidence="4" id="KW-1185">Reference proteome</keyword>
<dbReference type="RefSeq" id="WP_077115582.1">
    <property type="nucleotide sequence ID" value="NZ_LOKT01000013.1"/>
</dbReference>
<dbReference type="EMBL" id="MUMY01000004">
    <property type="protein sequence ID" value="ONM49524.1"/>
    <property type="molecule type" value="Genomic_DNA"/>
</dbReference>
<dbReference type="SUPFAM" id="SSF55073">
    <property type="entry name" value="Nucleotide cyclase"/>
    <property type="match status" value="1"/>
</dbReference>
<evidence type="ECO:0000313" key="4">
    <source>
        <dbReference type="Proteomes" id="UP000188836"/>
    </source>
</evidence>
<evidence type="ECO:0000313" key="3">
    <source>
        <dbReference type="EMBL" id="ONM49524.1"/>
    </source>
</evidence>
<protein>
    <submittedName>
        <fullName evidence="3">Adenylate/guanylate cyclase domain-containing protein</fullName>
    </submittedName>
</protein>
<proteinExistence type="inferred from homology"/>
<dbReference type="Proteomes" id="UP000188836">
    <property type="component" value="Unassembled WGS sequence"/>
</dbReference>
<dbReference type="InterPro" id="IPR050697">
    <property type="entry name" value="Adenylyl/Guanylyl_Cyclase_3/4"/>
</dbReference>
<organism evidence="3 4">
    <name type="scientific">Nocardia donostiensis</name>
    <dbReference type="NCBI Taxonomy" id="1538463"/>
    <lineage>
        <taxon>Bacteria</taxon>
        <taxon>Bacillati</taxon>
        <taxon>Actinomycetota</taxon>
        <taxon>Actinomycetes</taxon>
        <taxon>Mycobacteriales</taxon>
        <taxon>Nocardiaceae</taxon>
        <taxon>Nocardia</taxon>
    </lineage>
</organism>
<reference evidence="3 4" key="1">
    <citation type="journal article" date="2016" name="Antonie Van Leeuwenhoek">
        <title>Nocardia donostiensis sp. nov., isolated from human respiratory specimens.</title>
        <authorList>
            <person name="Ercibengoa M."/>
            <person name="Bell M."/>
            <person name="Marimon J.M."/>
            <person name="Humrighouse B."/>
            <person name="Klenk H.P."/>
            <person name="Potter G."/>
            <person name="Perez-Trallero E."/>
        </authorList>
    </citation>
    <scope>NUCLEOTIDE SEQUENCE [LARGE SCALE GENOMIC DNA]</scope>
    <source>
        <strain evidence="3 4">X1655</strain>
    </source>
</reference>
<dbReference type="CDD" id="cd07302">
    <property type="entry name" value="CHD"/>
    <property type="match status" value="1"/>
</dbReference>
<dbReference type="GO" id="GO:0004016">
    <property type="term" value="F:adenylate cyclase activity"/>
    <property type="evidence" value="ECO:0007669"/>
    <property type="project" value="UniProtKB-ARBA"/>
</dbReference>
<evidence type="ECO:0000256" key="1">
    <source>
        <dbReference type="ARBA" id="ARBA00005381"/>
    </source>
</evidence>
<dbReference type="GO" id="GO:0035556">
    <property type="term" value="P:intracellular signal transduction"/>
    <property type="evidence" value="ECO:0007669"/>
    <property type="project" value="InterPro"/>
</dbReference>
<name>A0A1W0ATC5_9NOCA</name>
<dbReference type="PROSITE" id="PS50125">
    <property type="entry name" value="GUANYLATE_CYCLASE_2"/>
    <property type="match status" value="1"/>
</dbReference>